<gene>
    <name evidence="1" type="ORF">S06H3_37183</name>
</gene>
<name>X1MU41_9ZZZZ</name>
<accession>X1MU41</accession>
<dbReference type="GO" id="GO:0006808">
    <property type="term" value="P:regulation of nitrogen utilization"/>
    <property type="evidence" value="ECO:0007669"/>
    <property type="project" value="InterPro"/>
</dbReference>
<dbReference type="InterPro" id="IPR002187">
    <property type="entry name" value="N-reg_PII"/>
</dbReference>
<proteinExistence type="predicted"/>
<reference evidence="1" key="1">
    <citation type="journal article" date="2014" name="Front. Microbiol.">
        <title>High frequency of phylogenetically diverse reductive dehalogenase-homologous genes in deep subseafloor sedimentary metagenomes.</title>
        <authorList>
            <person name="Kawai M."/>
            <person name="Futagami T."/>
            <person name="Toyoda A."/>
            <person name="Takaki Y."/>
            <person name="Nishi S."/>
            <person name="Hori S."/>
            <person name="Arai W."/>
            <person name="Tsubouchi T."/>
            <person name="Morono Y."/>
            <person name="Uchiyama I."/>
            <person name="Ito T."/>
            <person name="Fujiyama A."/>
            <person name="Inagaki F."/>
            <person name="Takami H."/>
        </authorList>
    </citation>
    <scope>NUCLEOTIDE SEQUENCE</scope>
    <source>
        <strain evidence="1">Expedition CK06-06</strain>
    </source>
</reference>
<dbReference type="EMBL" id="BARV01022566">
    <property type="protein sequence ID" value="GAI21501.1"/>
    <property type="molecule type" value="Genomic_DNA"/>
</dbReference>
<comment type="caution">
    <text evidence="1">The sequence shown here is derived from an EMBL/GenBank/DDBJ whole genome shotgun (WGS) entry which is preliminary data.</text>
</comment>
<dbReference type="AlphaFoldDB" id="X1MU41"/>
<sequence length="55" mass="6335">MLRKIERIAQFFKFEEVNEVLRKIAVEGVAVSGAKGCGKQREHRELPRDCYPKSS</sequence>
<dbReference type="SUPFAM" id="SSF54913">
    <property type="entry name" value="GlnB-like"/>
    <property type="match status" value="1"/>
</dbReference>
<evidence type="ECO:0000313" key="1">
    <source>
        <dbReference type="EMBL" id="GAI21501.1"/>
    </source>
</evidence>
<dbReference type="PROSITE" id="PS51343">
    <property type="entry name" value="PII_GLNB_DOM"/>
    <property type="match status" value="1"/>
</dbReference>
<dbReference type="Pfam" id="PF00543">
    <property type="entry name" value="P-II"/>
    <property type="match status" value="1"/>
</dbReference>
<dbReference type="InterPro" id="IPR015867">
    <property type="entry name" value="N-reg_PII/ATP_PRibTrfase_C"/>
</dbReference>
<dbReference type="GO" id="GO:0030234">
    <property type="term" value="F:enzyme regulator activity"/>
    <property type="evidence" value="ECO:0007669"/>
    <property type="project" value="InterPro"/>
</dbReference>
<organism evidence="1">
    <name type="scientific">marine sediment metagenome</name>
    <dbReference type="NCBI Taxonomy" id="412755"/>
    <lineage>
        <taxon>unclassified sequences</taxon>
        <taxon>metagenomes</taxon>
        <taxon>ecological metagenomes</taxon>
    </lineage>
</organism>
<protein>
    <recommendedName>
        <fullName evidence="2">Nitrogen regulatory protein P-II</fullName>
    </recommendedName>
</protein>
<dbReference type="Gene3D" id="3.30.70.120">
    <property type="match status" value="1"/>
</dbReference>
<dbReference type="InterPro" id="IPR011322">
    <property type="entry name" value="N-reg_PII-like_a/b"/>
</dbReference>
<evidence type="ECO:0008006" key="2">
    <source>
        <dbReference type="Google" id="ProtNLM"/>
    </source>
</evidence>